<reference evidence="2 3" key="1">
    <citation type="submission" date="2014-12" db="EMBL/GenBank/DDBJ databases">
        <title>Genome sequence of Flavobacterium beibuense RSKm HC5.</title>
        <authorList>
            <person name="Kim J.F."/>
            <person name="Song J.Y."/>
            <person name="Kwak M.-J."/>
            <person name="Lee S.-W."/>
        </authorList>
    </citation>
    <scope>NUCLEOTIDE SEQUENCE [LARGE SCALE GENOMIC DNA]</scope>
    <source>
        <strain evidence="2 3">RSKm HC5</strain>
    </source>
</reference>
<organism evidence="2 3">
    <name type="scientific">Flavobacterium beibuense</name>
    <dbReference type="NCBI Taxonomy" id="657326"/>
    <lineage>
        <taxon>Bacteria</taxon>
        <taxon>Pseudomonadati</taxon>
        <taxon>Bacteroidota</taxon>
        <taxon>Flavobacteriia</taxon>
        <taxon>Flavobacteriales</taxon>
        <taxon>Flavobacteriaceae</taxon>
        <taxon>Flavobacterium</taxon>
    </lineage>
</organism>
<comment type="caution">
    <text evidence="2">The sequence shown here is derived from an EMBL/GenBank/DDBJ whole genome shotgun (WGS) entry which is preliminary data.</text>
</comment>
<name>A0A444W7T7_9FLAO</name>
<feature type="transmembrane region" description="Helical" evidence="1">
    <location>
        <begin position="35"/>
        <end position="55"/>
    </location>
</feature>
<dbReference type="Proteomes" id="UP000289775">
    <property type="component" value="Unassembled WGS sequence"/>
</dbReference>
<dbReference type="EMBL" id="JUIW01000009">
    <property type="protein sequence ID" value="RYJ41718.1"/>
    <property type="molecule type" value="Genomic_DNA"/>
</dbReference>
<evidence type="ECO:0000313" key="2">
    <source>
        <dbReference type="EMBL" id="RYJ41718.1"/>
    </source>
</evidence>
<dbReference type="OrthoDB" id="9854634at2"/>
<evidence type="ECO:0000313" key="3">
    <source>
        <dbReference type="Proteomes" id="UP000289775"/>
    </source>
</evidence>
<keyword evidence="3" id="KW-1185">Reference proteome</keyword>
<dbReference type="RefSeq" id="WP_129751739.1">
    <property type="nucleotide sequence ID" value="NZ_JUIW01000009.1"/>
</dbReference>
<dbReference type="AlphaFoldDB" id="A0A444W7T7"/>
<proteinExistence type="predicted"/>
<evidence type="ECO:0000256" key="1">
    <source>
        <dbReference type="SAM" id="Phobius"/>
    </source>
</evidence>
<keyword evidence="1" id="KW-1133">Transmembrane helix</keyword>
<gene>
    <name evidence="2" type="ORF">NU09_2643</name>
</gene>
<sequence>MKPYTKYAFIWASILFTLHTFVAPAIGVSNNKTDLYTILFNLVLWTIAGIIVSFLKKNDLQKKKS</sequence>
<accession>A0A444W7T7</accession>
<protein>
    <submittedName>
        <fullName evidence="2">Uncharacterized protein</fullName>
    </submittedName>
</protein>
<keyword evidence="1" id="KW-0472">Membrane</keyword>
<keyword evidence="1" id="KW-0812">Transmembrane</keyword>